<evidence type="ECO:0000256" key="7">
    <source>
        <dbReference type="RuleBase" id="RU363058"/>
    </source>
</evidence>
<feature type="signal peptide" evidence="8">
    <location>
        <begin position="1"/>
        <end position="16"/>
    </location>
</feature>
<comment type="function">
    <text evidence="7">Sodium-phosphate symporter.</text>
</comment>
<keyword evidence="4 7" id="KW-0812">Transmembrane</keyword>
<keyword evidence="8" id="KW-0732">Signal</keyword>
<keyword evidence="3 7" id="KW-0592">Phosphate transport</keyword>
<dbReference type="PANTHER" id="PTHR11101">
    <property type="entry name" value="PHOSPHATE TRANSPORTER"/>
    <property type="match status" value="1"/>
</dbReference>
<sequence length="418" mass="42794">MLVLLALSGVVALCMAWAIGAQDVSNALGTAVGSKAITVRQAILIGAVCEFSGALLGGDVATTISKGIIAPDEAGSAFIYCLVMFCTLAGAFLWLLIATIYALPVSTSHSMIGSLVGLGLVVCPSALNVGILSTIVVSWVVSPLLGAVIAYAVFSTIHRGILMDPRPTRAASIMIPYFWAFTLSTLTGFLTAAGPAVLRLKPAACLVASLVVFVLVVALAKMQPGNSAGSLFELVGPGPDPIASDAASPVEACEAMFIRLMIVTACVVSFAHGSNDVSNSIGPFAAIVEVFTTGSANGTDPVPLWILVAGGLGIVLGLGTYGYKVMATIGERITRLTYSRGFAAQLATALTVLTASILGISVSTTHCLIGAITGLALVEGADKVNKQTLKKIAMSWVVTLPASAAFSLIVLTFARLFV</sequence>
<feature type="transmembrane region" description="Helical" evidence="7">
    <location>
        <begin position="200"/>
        <end position="220"/>
    </location>
</feature>
<feature type="transmembrane region" description="Helical" evidence="7">
    <location>
        <begin position="143"/>
        <end position="162"/>
    </location>
</feature>
<reference evidence="9 11" key="1">
    <citation type="submission" date="2015-02" db="EMBL/GenBank/DDBJ databases">
        <authorList>
            <person name="Chooi Y.-H."/>
        </authorList>
    </citation>
    <scope>NUCLEOTIDE SEQUENCE [LARGE SCALE GENOMIC DNA]</scope>
    <source>
        <strain evidence="9">E3</strain>
    </source>
</reference>
<evidence type="ECO:0000313" key="11">
    <source>
        <dbReference type="Proteomes" id="UP000039324"/>
    </source>
</evidence>
<keyword evidence="6 7" id="KW-0472">Membrane</keyword>
<feature type="transmembrane region" description="Helical" evidence="7">
    <location>
        <begin position="344"/>
        <end position="372"/>
    </location>
</feature>
<dbReference type="OMA" id="TLKWYHV"/>
<keyword evidence="11" id="KW-1185">Reference proteome</keyword>
<dbReference type="EMBL" id="CDSF01000101">
    <property type="protein sequence ID" value="CEP00759.1"/>
    <property type="molecule type" value="Genomic_DNA"/>
</dbReference>
<feature type="transmembrane region" description="Helical" evidence="7">
    <location>
        <begin position="115"/>
        <end position="137"/>
    </location>
</feature>
<feature type="transmembrane region" description="Helical" evidence="7">
    <location>
        <begin position="302"/>
        <end position="323"/>
    </location>
</feature>
<dbReference type="Proteomes" id="UP000290189">
    <property type="component" value="Unassembled WGS sequence"/>
</dbReference>
<feature type="transmembrane region" description="Helical" evidence="7">
    <location>
        <begin position="77"/>
        <end position="103"/>
    </location>
</feature>
<evidence type="ECO:0000313" key="9">
    <source>
        <dbReference type="EMBL" id="CEP00759.1"/>
    </source>
</evidence>
<evidence type="ECO:0000256" key="6">
    <source>
        <dbReference type="ARBA" id="ARBA00023136"/>
    </source>
</evidence>
<evidence type="ECO:0000313" key="10">
    <source>
        <dbReference type="EMBL" id="SPQ93759.1"/>
    </source>
</evidence>
<evidence type="ECO:0000256" key="3">
    <source>
        <dbReference type="ARBA" id="ARBA00022592"/>
    </source>
</evidence>
<dbReference type="OrthoDB" id="260807at2759"/>
<feature type="transmembrane region" description="Helical" evidence="7">
    <location>
        <begin position="392"/>
        <end position="417"/>
    </location>
</feature>
<dbReference type="GO" id="GO:0016020">
    <property type="term" value="C:membrane"/>
    <property type="evidence" value="ECO:0007669"/>
    <property type="project" value="UniProtKB-SubCell"/>
</dbReference>
<evidence type="ECO:0000313" key="12">
    <source>
        <dbReference type="Proteomes" id="UP000290189"/>
    </source>
</evidence>
<dbReference type="InterPro" id="IPR001204">
    <property type="entry name" value="Phos_transporter"/>
</dbReference>
<evidence type="ECO:0000256" key="4">
    <source>
        <dbReference type="ARBA" id="ARBA00022692"/>
    </source>
</evidence>
<organism evidence="9 11">
    <name type="scientific">Plasmodiophora brassicae</name>
    <name type="common">Clubroot disease agent</name>
    <dbReference type="NCBI Taxonomy" id="37360"/>
    <lineage>
        <taxon>Eukaryota</taxon>
        <taxon>Sar</taxon>
        <taxon>Rhizaria</taxon>
        <taxon>Endomyxa</taxon>
        <taxon>Phytomyxea</taxon>
        <taxon>Plasmodiophorida</taxon>
        <taxon>Plasmodiophoridae</taxon>
        <taxon>Plasmodiophora</taxon>
    </lineage>
</organism>
<geneLocation type="mitochondrion" evidence="10"/>
<reference evidence="10 12" key="2">
    <citation type="submission" date="2018-03" db="EMBL/GenBank/DDBJ databases">
        <authorList>
            <person name="Fogelqvist J."/>
        </authorList>
    </citation>
    <scope>NUCLEOTIDE SEQUENCE [LARGE SCALE GENOMIC DNA]</scope>
</reference>
<evidence type="ECO:0000256" key="5">
    <source>
        <dbReference type="ARBA" id="ARBA00022989"/>
    </source>
</evidence>
<comment type="subcellular location">
    <subcellularLocation>
        <location evidence="1 7">Membrane</location>
        <topology evidence="1 7">Multi-pass membrane protein</topology>
    </subcellularLocation>
</comment>
<evidence type="ECO:0000256" key="1">
    <source>
        <dbReference type="ARBA" id="ARBA00004141"/>
    </source>
</evidence>
<keyword evidence="10" id="KW-0496">Mitochondrion</keyword>
<proteinExistence type="inferred from homology"/>
<evidence type="ECO:0000256" key="2">
    <source>
        <dbReference type="ARBA" id="ARBA00022448"/>
    </source>
</evidence>
<evidence type="ECO:0000256" key="8">
    <source>
        <dbReference type="SAM" id="SignalP"/>
    </source>
</evidence>
<gene>
    <name evidence="9" type="ORF">PBRA_001812</name>
    <name evidence="10" type="ORF">PLBR_LOCUS974</name>
</gene>
<feature type="transmembrane region" description="Helical" evidence="7">
    <location>
        <begin position="174"/>
        <end position="194"/>
    </location>
</feature>
<keyword evidence="2 7" id="KW-0813">Transport</keyword>
<dbReference type="AlphaFoldDB" id="A0A0G4J0A1"/>
<feature type="chain" id="PRO_5033223451" description="Phosphate transporter" evidence="8">
    <location>
        <begin position="17"/>
        <end position="418"/>
    </location>
</feature>
<dbReference type="PANTHER" id="PTHR11101:SF80">
    <property type="entry name" value="PHOSPHATE TRANSPORTER"/>
    <property type="match status" value="1"/>
</dbReference>
<dbReference type="GO" id="GO:0035435">
    <property type="term" value="P:phosphate ion transmembrane transport"/>
    <property type="evidence" value="ECO:0007669"/>
    <property type="project" value="TreeGrafter"/>
</dbReference>
<protein>
    <recommendedName>
        <fullName evidence="7">Phosphate transporter</fullName>
    </recommendedName>
</protein>
<dbReference type="Pfam" id="PF01384">
    <property type="entry name" value="PHO4"/>
    <property type="match status" value="1"/>
</dbReference>
<dbReference type="EMBL" id="OVEO01000002">
    <property type="protein sequence ID" value="SPQ93759.1"/>
    <property type="molecule type" value="Genomic_DNA"/>
</dbReference>
<dbReference type="Proteomes" id="UP000039324">
    <property type="component" value="Unassembled WGS sequence"/>
</dbReference>
<name>A0A0G4J0A1_PLABS</name>
<dbReference type="STRING" id="37360.A0A0G4J0A1"/>
<keyword evidence="5 7" id="KW-1133">Transmembrane helix</keyword>
<dbReference type="GO" id="GO:0005315">
    <property type="term" value="F:phosphate transmembrane transporter activity"/>
    <property type="evidence" value="ECO:0007669"/>
    <property type="project" value="InterPro"/>
</dbReference>
<accession>A0A0G4J0A1</accession>
<comment type="similarity">
    <text evidence="7">Belongs to the inorganic phosphate transporter (PiT) (TC 2.A.20) family.</text>
</comment>